<dbReference type="AlphaFoldDB" id="X6M9B3"/>
<keyword evidence="3" id="KW-0808">Transferase</keyword>
<dbReference type="PANTHER" id="PTHR23063">
    <property type="entry name" value="PHOSPHOLIPID ACYLTRANSFERASE"/>
    <property type="match status" value="1"/>
</dbReference>
<evidence type="ECO:0000256" key="8">
    <source>
        <dbReference type="ARBA" id="ARBA00023315"/>
    </source>
</evidence>
<evidence type="ECO:0000256" key="7">
    <source>
        <dbReference type="ARBA" id="ARBA00023136"/>
    </source>
</evidence>
<dbReference type="EMBL" id="ASPP01023368">
    <property type="protein sequence ID" value="ETO10593.1"/>
    <property type="molecule type" value="Genomic_DNA"/>
</dbReference>
<dbReference type="PANTHER" id="PTHR23063:SF2">
    <property type="entry name" value="GLYCEROL-3-PHOSPHATE ACYLTRANSFERASE 4, ISOFORM D-RELATED"/>
    <property type="match status" value="1"/>
</dbReference>
<dbReference type="GO" id="GO:0004366">
    <property type="term" value="F:glycerol-3-phosphate O-acyltransferase activity"/>
    <property type="evidence" value="ECO:0007669"/>
    <property type="project" value="TreeGrafter"/>
</dbReference>
<dbReference type="SMART" id="SM00563">
    <property type="entry name" value="PlsC"/>
    <property type="match status" value="1"/>
</dbReference>
<evidence type="ECO:0000256" key="6">
    <source>
        <dbReference type="ARBA" id="ARBA00023098"/>
    </source>
</evidence>
<dbReference type="SUPFAM" id="SSF69593">
    <property type="entry name" value="Glycerol-3-phosphate (1)-acyltransferase"/>
    <property type="match status" value="1"/>
</dbReference>
<comment type="subcellular location">
    <subcellularLocation>
        <location evidence="1">Membrane</location>
    </subcellularLocation>
</comment>
<accession>X6M9B3</accession>
<comment type="caution">
    <text evidence="10">The sequence shown here is derived from an EMBL/GenBank/DDBJ whole genome shotgun (WGS) entry which is preliminary data.</text>
</comment>
<proteinExistence type="inferred from homology"/>
<dbReference type="InterPro" id="IPR002123">
    <property type="entry name" value="Plipid/glycerol_acylTrfase"/>
</dbReference>
<evidence type="ECO:0000256" key="3">
    <source>
        <dbReference type="ARBA" id="ARBA00022679"/>
    </source>
</evidence>
<keyword evidence="5" id="KW-1133">Transmembrane helix</keyword>
<dbReference type="OrthoDB" id="10051137at2759"/>
<gene>
    <name evidence="10" type="ORF">RFI_26784</name>
</gene>
<keyword evidence="7" id="KW-0472">Membrane</keyword>
<evidence type="ECO:0000256" key="2">
    <source>
        <dbReference type="ARBA" id="ARBA00008655"/>
    </source>
</evidence>
<evidence type="ECO:0000256" key="1">
    <source>
        <dbReference type="ARBA" id="ARBA00004370"/>
    </source>
</evidence>
<evidence type="ECO:0000259" key="9">
    <source>
        <dbReference type="SMART" id="SM00563"/>
    </source>
</evidence>
<protein>
    <recommendedName>
        <fullName evidence="9">Phospholipid/glycerol acyltransferase domain-containing protein</fullName>
    </recommendedName>
</protein>
<dbReference type="GO" id="GO:0019432">
    <property type="term" value="P:triglyceride biosynthetic process"/>
    <property type="evidence" value="ECO:0007669"/>
    <property type="project" value="TreeGrafter"/>
</dbReference>
<keyword evidence="6" id="KW-0443">Lipid metabolism</keyword>
<evidence type="ECO:0000313" key="10">
    <source>
        <dbReference type="EMBL" id="ETO10593.1"/>
    </source>
</evidence>
<evidence type="ECO:0000313" key="11">
    <source>
        <dbReference type="Proteomes" id="UP000023152"/>
    </source>
</evidence>
<dbReference type="GO" id="GO:0005783">
    <property type="term" value="C:endoplasmic reticulum"/>
    <property type="evidence" value="ECO:0007669"/>
    <property type="project" value="TreeGrafter"/>
</dbReference>
<dbReference type="Proteomes" id="UP000023152">
    <property type="component" value="Unassembled WGS sequence"/>
</dbReference>
<name>X6M9B3_RETFI</name>
<evidence type="ECO:0000256" key="5">
    <source>
        <dbReference type="ARBA" id="ARBA00022989"/>
    </source>
</evidence>
<comment type="similarity">
    <text evidence="2">Belongs to the 1-acyl-sn-glycerol-3-phosphate acyltransferase family.</text>
</comment>
<evidence type="ECO:0000256" key="4">
    <source>
        <dbReference type="ARBA" id="ARBA00022692"/>
    </source>
</evidence>
<keyword evidence="4" id="KW-0812">Transmembrane</keyword>
<feature type="domain" description="Phospholipid/glycerol acyltransferase" evidence="9">
    <location>
        <begin position="1"/>
        <end position="102"/>
    </location>
</feature>
<organism evidence="10 11">
    <name type="scientific">Reticulomyxa filosa</name>
    <dbReference type="NCBI Taxonomy" id="46433"/>
    <lineage>
        <taxon>Eukaryota</taxon>
        <taxon>Sar</taxon>
        <taxon>Rhizaria</taxon>
        <taxon>Retaria</taxon>
        <taxon>Foraminifera</taxon>
        <taxon>Monothalamids</taxon>
        <taxon>Reticulomyxidae</taxon>
        <taxon>Reticulomyxa</taxon>
    </lineage>
</organism>
<keyword evidence="8" id="KW-0012">Acyltransferase</keyword>
<feature type="non-terminal residue" evidence="10">
    <location>
        <position position="1"/>
    </location>
</feature>
<dbReference type="Pfam" id="PF01553">
    <property type="entry name" value="Acyltransferase"/>
    <property type="match status" value="1"/>
</dbReference>
<keyword evidence="11" id="KW-1185">Reference proteome</keyword>
<sequence length="132" mass="15607">WLLLMQMHPFCVVGQLHASKPFIGWVQTELLKSLNCIWFNREEQKDREKATQRIEAHIKDPNKPRLLIFPEGTCVNNEYVIQFKRGTFALNAEICPIAIKYKFCEQKKKKKKKTDCAKLNARNLKKIKIEYI</sequence>
<reference evidence="10 11" key="1">
    <citation type="journal article" date="2013" name="Curr. Biol.">
        <title>The Genome of the Foraminiferan Reticulomyxa filosa.</title>
        <authorList>
            <person name="Glockner G."/>
            <person name="Hulsmann N."/>
            <person name="Schleicher M."/>
            <person name="Noegel A.A."/>
            <person name="Eichinger L."/>
            <person name="Gallinger C."/>
            <person name="Pawlowski J."/>
            <person name="Sierra R."/>
            <person name="Euteneuer U."/>
            <person name="Pillet L."/>
            <person name="Moustafa A."/>
            <person name="Platzer M."/>
            <person name="Groth M."/>
            <person name="Szafranski K."/>
            <person name="Schliwa M."/>
        </authorList>
    </citation>
    <scope>NUCLEOTIDE SEQUENCE [LARGE SCALE GENOMIC DNA]</scope>
</reference>
<dbReference type="GO" id="GO:0016020">
    <property type="term" value="C:membrane"/>
    <property type="evidence" value="ECO:0007669"/>
    <property type="project" value="UniProtKB-SubCell"/>
</dbReference>